<dbReference type="Pfam" id="PF00754">
    <property type="entry name" value="F5_F8_type_C"/>
    <property type="match status" value="1"/>
</dbReference>
<dbReference type="SUPFAM" id="SSF50952">
    <property type="entry name" value="Soluble quinoprotein glucose dehydrogenase"/>
    <property type="match status" value="1"/>
</dbReference>
<organism evidence="9 10">
    <name type="scientific">Pedosphaera parvula (strain Ellin514)</name>
    <dbReference type="NCBI Taxonomy" id="320771"/>
    <lineage>
        <taxon>Bacteria</taxon>
        <taxon>Pseudomonadati</taxon>
        <taxon>Verrucomicrobiota</taxon>
        <taxon>Pedosphaerae</taxon>
        <taxon>Pedosphaerales</taxon>
        <taxon>Pedosphaeraceae</taxon>
        <taxon>Pedosphaera</taxon>
    </lineage>
</organism>
<keyword evidence="1 4" id="KW-0349">Heme</keyword>
<evidence type="ECO:0000256" key="6">
    <source>
        <dbReference type="SAM" id="SignalP"/>
    </source>
</evidence>
<proteinExistence type="predicted"/>
<dbReference type="InterPro" id="IPR009056">
    <property type="entry name" value="Cyt_c-like_dom"/>
</dbReference>
<protein>
    <submittedName>
        <fullName evidence="9">Membrane-bound dehydrogenase domain protein</fullName>
    </submittedName>
</protein>
<dbReference type="EMBL" id="ABOX02000084">
    <property type="protein sequence ID" value="EEF57129.1"/>
    <property type="molecule type" value="Genomic_DNA"/>
</dbReference>
<dbReference type="InterPro" id="IPR000421">
    <property type="entry name" value="FA58C"/>
</dbReference>
<dbReference type="PANTHER" id="PTHR33546:SF1">
    <property type="entry name" value="LARGE, MULTIFUNCTIONAL SECRETED PROTEIN"/>
    <property type="match status" value="1"/>
</dbReference>
<dbReference type="PROSITE" id="PS51007">
    <property type="entry name" value="CYTC"/>
    <property type="match status" value="1"/>
</dbReference>
<feature type="region of interest" description="Disordered" evidence="5">
    <location>
        <begin position="564"/>
        <end position="584"/>
    </location>
</feature>
<dbReference type="RefSeq" id="WP_007418827.1">
    <property type="nucleotide sequence ID" value="NZ_ABOX02000084.1"/>
</dbReference>
<feature type="compositionally biased region" description="Polar residues" evidence="5">
    <location>
        <begin position="573"/>
        <end position="582"/>
    </location>
</feature>
<dbReference type="SUPFAM" id="SSF49785">
    <property type="entry name" value="Galactose-binding domain-like"/>
    <property type="match status" value="1"/>
</dbReference>
<dbReference type="Gene3D" id="1.10.760.10">
    <property type="entry name" value="Cytochrome c-like domain"/>
    <property type="match status" value="1"/>
</dbReference>
<dbReference type="Gene3D" id="1.25.10.10">
    <property type="entry name" value="Leucine-rich Repeat Variant"/>
    <property type="match status" value="1"/>
</dbReference>
<dbReference type="InterPro" id="IPR008979">
    <property type="entry name" value="Galactose-bd-like_sf"/>
</dbReference>
<keyword evidence="2 4" id="KW-0479">Metal-binding</keyword>
<dbReference type="InterPro" id="IPR011041">
    <property type="entry name" value="Quinoprot_gluc/sorb_DH_b-prop"/>
</dbReference>
<evidence type="ECO:0000259" key="7">
    <source>
        <dbReference type="PROSITE" id="PS50022"/>
    </source>
</evidence>
<dbReference type="InterPro" id="IPR011042">
    <property type="entry name" value="6-blade_b-propeller_TolB-like"/>
</dbReference>
<dbReference type="SUPFAM" id="SSF48371">
    <property type="entry name" value="ARM repeat"/>
    <property type="match status" value="1"/>
</dbReference>
<keyword evidence="10" id="KW-1185">Reference proteome</keyword>
<dbReference type="Gene3D" id="2.120.10.30">
    <property type="entry name" value="TolB, C-terminal domain"/>
    <property type="match status" value="1"/>
</dbReference>
<dbReference type="Proteomes" id="UP000003688">
    <property type="component" value="Unassembled WGS sequence"/>
</dbReference>
<feature type="domain" description="F5/8 type C" evidence="7">
    <location>
        <begin position="712"/>
        <end position="852"/>
    </location>
</feature>
<evidence type="ECO:0000313" key="10">
    <source>
        <dbReference type="Proteomes" id="UP000003688"/>
    </source>
</evidence>
<dbReference type="GO" id="GO:0009055">
    <property type="term" value="F:electron transfer activity"/>
    <property type="evidence" value="ECO:0007669"/>
    <property type="project" value="InterPro"/>
</dbReference>
<dbReference type="OrthoDB" id="174301at2"/>
<dbReference type="InterPro" id="IPR016024">
    <property type="entry name" value="ARM-type_fold"/>
</dbReference>
<dbReference type="GO" id="GO:0020037">
    <property type="term" value="F:heme binding"/>
    <property type="evidence" value="ECO:0007669"/>
    <property type="project" value="InterPro"/>
</dbReference>
<name>B9XSP4_PEDPL</name>
<evidence type="ECO:0000256" key="3">
    <source>
        <dbReference type="ARBA" id="ARBA00023004"/>
    </source>
</evidence>
<dbReference type="AlphaFoldDB" id="B9XSP4"/>
<feature type="signal peptide" evidence="6">
    <location>
        <begin position="1"/>
        <end position="22"/>
    </location>
</feature>
<evidence type="ECO:0000259" key="8">
    <source>
        <dbReference type="PROSITE" id="PS51007"/>
    </source>
</evidence>
<dbReference type="Gene3D" id="2.60.120.260">
    <property type="entry name" value="Galactose-binding domain-like"/>
    <property type="match status" value="1"/>
</dbReference>
<keyword evidence="6" id="KW-0732">Signal</keyword>
<keyword evidence="3 4" id="KW-0408">Iron</keyword>
<dbReference type="InterPro" id="IPR011989">
    <property type="entry name" value="ARM-like"/>
</dbReference>
<dbReference type="STRING" id="320771.Cflav_PD0222"/>
<evidence type="ECO:0000256" key="1">
    <source>
        <dbReference type="ARBA" id="ARBA00022617"/>
    </source>
</evidence>
<dbReference type="PROSITE" id="PS50022">
    <property type="entry name" value="FA58C_3"/>
    <property type="match status" value="1"/>
</dbReference>
<dbReference type="SUPFAM" id="SSF46626">
    <property type="entry name" value="Cytochrome c"/>
    <property type="match status" value="1"/>
</dbReference>
<evidence type="ECO:0000256" key="2">
    <source>
        <dbReference type="ARBA" id="ARBA00022723"/>
    </source>
</evidence>
<gene>
    <name evidence="9" type="ORF">Cflav_PD0222</name>
</gene>
<feature type="domain" description="Cytochrome c" evidence="8">
    <location>
        <begin position="589"/>
        <end position="684"/>
    </location>
</feature>
<dbReference type="Pfam" id="PF13442">
    <property type="entry name" value="Cytochrome_CBB3"/>
    <property type="match status" value="1"/>
</dbReference>
<dbReference type="InterPro" id="IPR036909">
    <property type="entry name" value="Cyt_c-like_dom_sf"/>
</dbReference>
<evidence type="ECO:0000256" key="4">
    <source>
        <dbReference type="PROSITE-ProRule" id="PRU00433"/>
    </source>
</evidence>
<dbReference type="PANTHER" id="PTHR33546">
    <property type="entry name" value="LARGE, MULTIFUNCTIONAL SECRETED PROTEIN-RELATED"/>
    <property type="match status" value="1"/>
</dbReference>
<dbReference type="InterPro" id="IPR055557">
    <property type="entry name" value="DUF7133"/>
</dbReference>
<feature type="chain" id="PRO_5002895121" evidence="6">
    <location>
        <begin position="23"/>
        <end position="872"/>
    </location>
</feature>
<comment type="caution">
    <text evidence="9">The sequence shown here is derived from an EMBL/GenBank/DDBJ whole genome shotgun (WGS) entry which is preliminary data.</text>
</comment>
<evidence type="ECO:0000313" key="9">
    <source>
        <dbReference type="EMBL" id="EEF57129.1"/>
    </source>
</evidence>
<accession>B9XSP4</accession>
<dbReference type="GO" id="GO:0046872">
    <property type="term" value="F:metal ion binding"/>
    <property type="evidence" value="ECO:0007669"/>
    <property type="project" value="UniProtKB-KW"/>
</dbReference>
<evidence type="ECO:0000256" key="5">
    <source>
        <dbReference type="SAM" id="MobiDB-lite"/>
    </source>
</evidence>
<sequence precursor="true">MKCPLLYLLLVATLGFCPQSFAADAPAPGFTPYLSPEEEAKTIQLPDGYSLQLVVSDPIIKEPVVSAFDGNGRMFVAEMRTYMQDIDGTDEYSPKGRVSLHWSSKGDGVFDKHTVFIDHLILPRMILPMADGLLVNLTDSNDLWLYRDTNGDGVADKKELFYAGGARGGNLEHQQGGLIWDLDNWIYMSVNAIRLRQEGTNTVREWTASNGGQWGIAQDNYGKLWFVNAGGELGPLHFQEPIVYGAFSANGQFAPGFAEVWPLVGLADVQGGTIRFRPQDNTLNHFTATCGGEIFRGDQLPTDLRGDLLFCEPVGRLIRRAKVEVVDGITRLSNPYEKSEFIRSTDPNFRPVNLTTAPDGTLYIVDMYRGIIQEGNWVKKDSFLRPKVQKYGLEKNFGRGRIWRLVHKDFQPGAASHLLDESPAQLVTHLESPNGWWRDTAQKLLVLRGDKSVAPALTIMAQTSTNHLARIHALWALEGLGALEPALIREKLKDEHPQVRIAAIRTSETLYKRNDKSLVPDIQQLTGDSDPNVVLQVLMTANLLTWPDYTKLIETTLASTSSSGVKEIGNQLLRPSSSSATELTADDKKLMTRGEAVYKELCFSCHGSDGKGMPLQGGKPGATMAPPLAGSKTVNASHEGIIRVVLKGLAGPVAGKTYDAQMVPMESNDDGWIAAVTSYVRNSFGNESSMIYPNEVARVRAELKDRAEPWTIAELNTSLPHRLANRNQWKLTASHGSATAALAIDADLSTRYSTGTQEKPGMWFQIELPEETTITGIELNAGSSVHDFPRGYKVELSNDGQTWGQPVAAGHGTTWMTDISFAPAKTKFIRITQTGRSQHWFWSIHDLEILKPGELVKASASVAKKPATSAFE</sequence>
<dbReference type="Pfam" id="PF23500">
    <property type="entry name" value="DUF7133"/>
    <property type="match status" value="1"/>
</dbReference>
<reference evidence="9 10" key="1">
    <citation type="journal article" date="2011" name="J. Bacteriol.">
        <title>Genome sequence of 'Pedosphaera parvula' Ellin514, an aerobic Verrucomicrobial isolate from pasture soil.</title>
        <authorList>
            <person name="Kant R."/>
            <person name="van Passel M.W."/>
            <person name="Sangwan P."/>
            <person name="Palva A."/>
            <person name="Lucas S."/>
            <person name="Copeland A."/>
            <person name="Lapidus A."/>
            <person name="Glavina Del Rio T."/>
            <person name="Dalin E."/>
            <person name="Tice H."/>
            <person name="Bruce D."/>
            <person name="Goodwin L."/>
            <person name="Pitluck S."/>
            <person name="Chertkov O."/>
            <person name="Larimer F.W."/>
            <person name="Land M.L."/>
            <person name="Hauser L."/>
            <person name="Brettin T.S."/>
            <person name="Detter J.C."/>
            <person name="Han S."/>
            <person name="de Vos W.M."/>
            <person name="Janssen P.H."/>
            <person name="Smidt H."/>
        </authorList>
    </citation>
    <scope>NUCLEOTIDE SEQUENCE [LARGE SCALE GENOMIC DNA]</scope>
    <source>
        <strain evidence="9 10">Ellin514</strain>
    </source>
</reference>